<organism evidence="1">
    <name type="scientific">Eutreptiella gymnastica</name>
    <dbReference type="NCBI Taxonomy" id="73025"/>
    <lineage>
        <taxon>Eukaryota</taxon>
        <taxon>Discoba</taxon>
        <taxon>Euglenozoa</taxon>
        <taxon>Euglenida</taxon>
        <taxon>Spirocuta</taxon>
        <taxon>Euglenophyceae</taxon>
        <taxon>Eutreptiales</taxon>
        <taxon>Eutreptiaceae</taxon>
        <taxon>Eutreptiella</taxon>
    </lineage>
</organism>
<dbReference type="AlphaFoldDB" id="A0A7S4CQN9"/>
<proteinExistence type="predicted"/>
<reference evidence="1" key="1">
    <citation type="submission" date="2021-01" db="EMBL/GenBank/DDBJ databases">
        <authorList>
            <person name="Corre E."/>
            <person name="Pelletier E."/>
            <person name="Niang G."/>
            <person name="Scheremetjew M."/>
            <person name="Finn R."/>
            <person name="Kale V."/>
            <person name="Holt S."/>
            <person name="Cochrane G."/>
            <person name="Meng A."/>
            <person name="Brown T."/>
            <person name="Cohen L."/>
        </authorList>
    </citation>
    <scope>NUCLEOTIDE SEQUENCE</scope>
    <source>
        <strain evidence="1">CCMP1594</strain>
    </source>
</reference>
<accession>A0A7S4CQN9</accession>
<protein>
    <recommendedName>
        <fullName evidence="2">TH1 domain-containing protein</fullName>
    </recommendedName>
</protein>
<evidence type="ECO:0008006" key="2">
    <source>
        <dbReference type="Google" id="ProtNLM"/>
    </source>
</evidence>
<name>A0A7S4CQN9_9EUGL</name>
<sequence length="486" mass="55284">MEAPICPIHGVALKMEVRKTPTPGPYLYCKLAAQEGTDCPDMSLAEWKKKAAEQNSAEMREIAEGEGGTVRGAGTVRMNLHAPTMSLDHGEPSQDQTTQLYTIPDTPAELTEDPRTGLALIPVPEEFSKPMAKLFSGDPLLHFVASIEKMDHKKSFEKGLMVISTYCIYILDPKGSLLRAMEISNIQKIWSSLDSTTEESNDDLVMAFIVPTEFDMTIRCPDSAAQIQSIIDIVKVIYHWKKNKELEVVDMDAEAIMSQTQVKKTPHWKPEMMFVHNKVQLYKRLEQHNQNDTSLEYIRLDHDPRTGLELVTIPKSHDYLFKGGPFRTEREPLLHYFGLCDKMTHKLGYEKRFCLLTNSCLYLAEKKGKIERCTPIREMAHVKYDGTTLVCSVPKEFDMILEFENAEDVPVVLNILQRVYRLKQGTALSCEQQADVGTCQLKPPPKWKLEVRPVLTRKNLVDHLKEKGIKPTDRQIAHMLDLLDKS</sequence>
<evidence type="ECO:0000313" key="1">
    <source>
        <dbReference type="EMBL" id="CAE0803720.1"/>
    </source>
</evidence>
<gene>
    <name evidence="1" type="ORF">EGYM00163_LOCUS14844</name>
</gene>
<dbReference type="EMBL" id="HBJA01043202">
    <property type="protein sequence ID" value="CAE0803720.1"/>
    <property type="molecule type" value="Transcribed_RNA"/>
</dbReference>